<protein>
    <recommendedName>
        <fullName evidence="2">DUF4190 domain-containing protein</fullName>
    </recommendedName>
</protein>
<organism evidence="3 4">
    <name type="scientific">Actinocorallia libanotica</name>
    <dbReference type="NCBI Taxonomy" id="46162"/>
    <lineage>
        <taxon>Bacteria</taxon>
        <taxon>Bacillati</taxon>
        <taxon>Actinomycetota</taxon>
        <taxon>Actinomycetes</taxon>
        <taxon>Streptosporangiales</taxon>
        <taxon>Thermomonosporaceae</taxon>
        <taxon>Actinocorallia</taxon>
    </lineage>
</organism>
<sequence>MLPPRVQTCRVRRTNPYAVASLVCGLLWAFWIGSLLAVVFGHLARRQIRAADERGRIPAFIGLTLGYAGLLYLLFVLLQGEVLIVA</sequence>
<comment type="caution">
    <text evidence="3">The sequence shown here is derived from an EMBL/GenBank/DDBJ whole genome shotgun (WGS) entry which is preliminary data.</text>
</comment>
<dbReference type="Pfam" id="PF13828">
    <property type="entry name" value="DUF4190"/>
    <property type="match status" value="1"/>
</dbReference>
<keyword evidence="1" id="KW-0472">Membrane</keyword>
<gene>
    <name evidence="3" type="ORF">GCM10009550_09660</name>
</gene>
<dbReference type="Proteomes" id="UP001500665">
    <property type="component" value="Unassembled WGS sequence"/>
</dbReference>
<evidence type="ECO:0000259" key="2">
    <source>
        <dbReference type="Pfam" id="PF13828"/>
    </source>
</evidence>
<feature type="transmembrane region" description="Helical" evidence="1">
    <location>
        <begin position="20"/>
        <end position="45"/>
    </location>
</feature>
<keyword evidence="4" id="KW-1185">Reference proteome</keyword>
<evidence type="ECO:0000313" key="3">
    <source>
        <dbReference type="EMBL" id="GAA0940314.1"/>
    </source>
</evidence>
<evidence type="ECO:0000313" key="4">
    <source>
        <dbReference type="Proteomes" id="UP001500665"/>
    </source>
</evidence>
<dbReference type="EMBL" id="BAAAHH010000002">
    <property type="protein sequence ID" value="GAA0940314.1"/>
    <property type="molecule type" value="Genomic_DNA"/>
</dbReference>
<reference evidence="3 4" key="1">
    <citation type="journal article" date="2019" name="Int. J. Syst. Evol. Microbiol.">
        <title>The Global Catalogue of Microorganisms (GCM) 10K type strain sequencing project: providing services to taxonomists for standard genome sequencing and annotation.</title>
        <authorList>
            <consortium name="The Broad Institute Genomics Platform"/>
            <consortium name="The Broad Institute Genome Sequencing Center for Infectious Disease"/>
            <person name="Wu L."/>
            <person name="Ma J."/>
        </authorList>
    </citation>
    <scope>NUCLEOTIDE SEQUENCE [LARGE SCALE GENOMIC DNA]</scope>
    <source>
        <strain evidence="3 4">JCM 10696</strain>
    </source>
</reference>
<name>A0ABN1QBH4_9ACTN</name>
<evidence type="ECO:0000256" key="1">
    <source>
        <dbReference type="SAM" id="Phobius"/>
    </source>
</evidence>
<proteinExistence type="predicted"/>
<keyword evidence="1" id="KW-0812">Transmembrane</keyword>
<accession>A0ABN1QBH4</accession>
<keyword evidence="1" id="KW-1133">Transmembrane helix</keyword>
<feature type="domain" description="DUF4190" evidence="2">
    <location>
        <begin position="17"/>
        <end position="74"/>
    </location>
</feature>
<dbReference type="InterPro" id="IPR025241">
    <property type="entry name" value="DUF4190"/>
</dbReference>
<feature type="transmembrane region" description="Helical" evidence="1">
    <location>
        <begin position="57"/>
        <end position="78"/>
    </location>
</feature>